<evidence type="ECO:0000256" key="7">
    <source>
        <dbReference type="ARBA" id="ARBA00022922"/>
    </source>
</evidence>
<comment type="similarity">
    <text evidence="3">Belongs to the glycosyltransferase 1 family. Bacterial/plant glycogen synthase subfamily.</text>
</comment>
<proteinExistence type="inferred from homology"/>
<keyword evidence="8" id="KW-0809">Transit peptide</keyword>
<evidence type="ECO:0000256" key="10">
    <source>
        <dbReference type="SAM" id="MobiDB-lite"/>
    </source>
</evidence>
<evidence type="ECO:0000256" key="8">
    <source>
        <dbReference type="ARBA" id="ARBA00022946"/>
    </source>
</evidence>
<accession>A0A1J7G573</accession>
<dbReference type="Pfam" id="PF00534">
    <property type="entry name" value="Glycos_transf_1"/>
    <property type="match status" value="1"/>
</dbReference>
<dbReference type="Gene3D" id="3.40.50.2000">
    <property type="entry name" value="Glycogen Phosphorylase B"/>
    <property type="match status" value="2"/>
</dbReference>
<dbReference type="InterPro" id="IPR011835">
    <property type="entry name" value="GS/SS"/>
</dbReference>
<dbReference type="NCBIfam" id="NF001905">
    <property type="entry name" value="PRK00654.2-4"/>
    <property type="match status" value="1"/>
</dbReference>
<dbReference type="NCBIfam" id="TIGR02095">
    <property type="entry name" value="glgA"/>
    <property type="match status" value="1"/>
</dbReference>
<evidence type="ECO:0000256" key="4">
    <source>
        <dbReference type="ARBA" id="ARBA00012588"/>
    </source>
</evidence>
<feature type="coiled-coil region" evidence="9">
    <location>
        <begin position="348"/>
        <end position="538"/>
    </location>
</feature>
<dbReference type="EC" id="2.4.1.21" evidence="4"/>
<sequence>MMALKLKTCLVCWNLNLTSPFNCNNHHHHHNNAVLSFPTSTSHRLLHASCKMRHRPPRSQQKKQQIKKASKEQPSSPNQDDNSKVSLDTTPNLNKEILGSTHTENSNSGQHTNEEILIRKPLTDVIGNPHLNQNEDSKVSLDTIPHTKNSDSGQHINEENLIRKPLTDVIGNPHLNQNEDPKVTLDTIPHTENSDSVQHTDVKILNGPDVQAQVTPLGIYLNGAEQAEQLSGGQLENLLSLIRKAEKNILLLNQARVRAVEDLEKILAEKEALQGEINVLEMRLAESDSQIEVATQEKINMELLEDQLEKLRAELASRASTEGRDAELYDHQIGVLGDKYPPSHNDSIHSLTEELNSLKEENTSLKNAIDSFKTQLNDVKNTDKHLVKLEEERASFESALKEMESKLLMSQEDVSKLSTLRVECKDLSDKVENLQLLLDKATKHADQATTMLQQNQDLRRKVDQLEASLDEANMYKLSSDKLQKYNEQMQEKIKILESHLQKSDEEIYSYVQMYQESVEEFQDTLNTLKEESKRRELDEPVDDMPWDFWSGLLLLIDGWSLEKKISIDDAKLLREKVWKRDKRISDIYMACKKQSEHEAISAFLGLVASATSPGLYVIHIAAEMAPVAKVGGLGDVVSGLCKALQKKGHLAEIILPKYDCIQYDRIRDFRALDVVIESYFDGQSFKNKIYVGTIEGLPVYFIEPHHPDKFFWRGKFYGEHDDFRRFSYFSRAALEFLLQAGKKPDIIHCHDWQTAFVAPLYWDVYAPKGLNSARICFTCHNFEYQGTAPASHLESCGLDAHHLNRPDRMQDNSAHDRVNSVKGGVVFSNIVTTVSPTYAQEVRTAEGGHGLHSTLSTHSKKFLGILNGIDTDAWNPATDTFLEVQYNANDLQGKAQNKEALRRDLGLSSADVRRPLLGCITRLVPQKGVHLIRHAIYRTLELGGQFVLLGSSPVPHIQREFEGIANNFQNHDHARLILKYDESLSHVIYAASDMFIIPSIFEPCGLTQMISMRYGAIPIVRKTGGLNDSVFDVDDDTVPSQFQNGFTFLNADEPGINGALDRAFNLYMNNPEIWQQLVRKDMNMDFSWDTSAAQYEDIYSMSVARARATKK</sequence>
<evidence type="ECO:0000259" key="11">
    <source>
        <dbReference type="Pfam" id="PF00534"/>
    </source>
</evidence>
<keyword evidence="14" id="KW-1185">Reference proteome</keyword>
<keyword evidence="7" id="KW-0750">Starch biosynthesis</keyword>
<feature type="domain" description="Glycosyl transferase family 1" evidence="11">
    <location>
        <begin position="913"/>
        <end position="1030"/>
    </location>
</feature>
<dbReference type="GO" id="GO:0004373">
    <property type="term" value="F:alpha-1,4-glucan glucosyltransferase (UDP-glucose donor) activity"/>
    <property type="evidence" value="ECO:0007669"/>
    <property type="project" value="InterPro"/>
</dbReference>
<dbReference type="PANTHER" id="PTHR46083:SF2">
    <property type="entry name" value="STARCH SYNTHASE 4, CHLOROPLASTIC_AMYLOPLASTIC-RELATED"/>
    <property type="match status" value="1"/>
</dbReference>
<dbReference type="GO" id="GO:0019252">
    <property type="term" value="P:starch biosynthetic process"/>
    <property type="evidence" value="ECO:0007669"/>
    <property type="project" value="UniProtKB-UniPathway"/>
</dbReference>
<organism evidence="13 14">
    <name type="scientific">Lupinus angustifolius</name>
    <name type="common">Narrow-leaved blue lupine</name>
    <dbReference type="NCBI Taxonomy" id="3871"/>
    <lineage>
        <taxon>Eukaryota</taxon>
        <taxon>Viridiplantae</taxon>
        <taxon>Streptophyta</taxon>
        <taxon>Embryophyta</taxon>
        <taxon>Tracheophyta</taxon>
        <taxon>Spermatophyta</taxon>
        <taxon>Magnoliopsida</taxon>
        <taxon>eudicotyledons</taxon>
        <taxon>Gunneridae</taxon>
        <taxon>Pentapetalae</taxon>
        <taxon>rosids</taxon>
        <taxon>fabids</taxon>
        <taxon>Fabales</taxon>
        <taxon>Fabaceae</taxon>
        <taxon>Papilionoideae</taxon>
        <taxon>50 kb inversion clade</taxon>
        <taxon>genistoids sensu lato</taxon>
        <taxon>core genistoids</taxon>
        <taxon>Genisteae</taxon>
        <taxon>Lupinus</taxon>
    </lineage>
</organism>
<dbReference type="Gene3D" id="1.10.287.1490">
    <property type="match status" value="1"/>
</dbReference>
<evidence type="ECO:0000256" key="2">
    <source>
        <dbReference type="ARBA" id="ARBA00004727"/>
    </source>
</evidence>
<dbReference type="OMA" id="ANDRINP"/>
<feature type="coiled-coil region" evidence="9">
    <location>
        <begin position="235"/>
        <end position="321"/>
    </location>
</feature>
<dbReference type="FunFam" id="3.40.50.2000:FF:000260">
    <property type="entry name" value="Starch synthase, chloroplastic/amyloplastic"/>
    <property type="match status" value="1"/>
</dbReference>
<feature type="compositionally biased region" description="Polar residues" evidence="10">
    <location>
        <begin position="100"/>
        <end position="111"/>
    </location>
</feature>
<keyword evidence="5" id="KW-0328">Glycosyltransferase</keyword>
<feature type="domain" description="Starch synthase catalytic" evidence="12">
    <location>
        <begin position="617"/>
        <end position="856"/>
    </location>
</feature>
<dbReference type="KEGG" id="lang:109341159"/>
<protein>
    <recommendedName>
        <fullName evidence="4">starch synthase</fullName>
        <ecNumber evidence="4">2.4.1.21</ecNumber>
    </recommendedName>
</protein>
<dbReference type="EMBL" id="KV862288">
    <property type="protein sequence ID" value="OIV89481.1"/>
    <property type="molecule type" value="Genomic_DNA"/>
</dbReference>
<dbReference type="AlphaFoldDB" id="A0A1J7G573"/>
<dbReference type="PANTHER" id="PTHR46083">
    <property type="match status" value="1"/>
</dbReference>
<dbReference type="GO" id="GO:0009011">
    <property type="term" value="F:alpha-1,4-glucan glucosyltransferase (ADP-glucose donor) activity"/>
    <property type="evidence" value="ECO:0007669"/>
    <property type="project" value="UniProtKB-EC"/>
</dbReference>
<name>A0A1J7G573_LUPAN</name>
<evidence type="ECO:0000256" key="9">
    <source>
        <dbReference type="SAM" id="Coils"/>
    </source>
</evidence>
<dbReference type="SUPFAM" id="SSF53756">
    <property type="entry name" value="UDP-Glycosyltransferase/glycogen phosphorylase"/>
    <property type="match status" value="1"/>
</dbReference>
<dbReference type="CDD" id="cd03791">
    <property type="entry name" value="GT5_Glycogen_synthase_DULL1-like"/>
    <property type="match status" value="1"/>
</dbReference>
<evidence type="ECO:0000313" key="14">
    <source>
        <dbReference type="Proteomes" id="UP000188354"/>
    </source>
</evidence>
<feature type="compositionally biased region" description="Polar residues" evidence="10">
    <location>
        <begin position="74"/>
        <end position="93"/>
    </location>
</feature>
<keyword evidence="6" id="KW-0808">Transferase</keyword>
<gene>
    <name evidence="13" type="ORF">TanjilG_20902</name>
</gene>
<keyword evidence="9" id="KW-0175">Coiled coil</keyword>
<dbReference type="HAMAP" id="MF_00484">
    <property type="entry name" value="Glycogen_synth"/>
    <property type="match status" value="1"/>
</dbReference>
<dbReference type="InterPro" id="IPR013534">
    <property type="entry name" value="Starch_synth_cat_dom"/>
</dbReference>
<comment type="pathway">
    <text evidence="2">Glycan biosynthesis; starch biosynthesis.</text>
</comment>
<evidence type="ECO:0000313" key="13">
    <source>
        <dbReference type="EMBL" id="OIV89481.1"/>
    </source>
</evidence>
<comment type="catalytic activity">
    <reaction evidence="1">
        <text>[(1-&gt;4)-alpha-D-glucosyl](n) + ADP-alpha-D-glucose = [(1-&gt;4)-alpha-D-glucosyl](n+1) + ADP + H(+)</text>
        <dbReference type="Rhea" id="RHEA:18189"/>
        <dbReference type="Rhea" id="RHEA-COMP:9584"/>
        <dbReference type="Rhea" id="RHEA-COMP:9587"/>
        <dbReference type="ChEBI" id="CHEBI:15378"/>
        <dbReference type="ChEBI" id="CHEBI:15444"/>
        <dbReference type="ChEBI" id="CHEBI:57498"/>
        <dbReference type="ChEBI" id="CHEBI:456216"/>
        <dbReference type="EC" id="2.4.1.21"/>
    </reaction>
</comment>
<evidence type="ECO:0000256" key="6">
    <source>
        <dbReference type="ARBA" id="ARBA00022679"/>
    </source>
</evidence>
<dbReference type="Pfam" id="PF08323">
    <property type="entry name" value="Glyco_transf_5"/>
    <property type="match status" value="1"/>
</dbReference>
<evidence type="ECO:0000256" key="5">
    <source>
        <dbReference type="ARBA" id="ARBA00022676"/>
    </source>
</evidence>
<dbReference type="InterPro" id="IPR001296">
    <property type="entry name" value="Glyco_trans_1"/>
</dbReference>
<dbReference type="Gramene" id="OIV89481">
    <property type="protein sequence ID" value="OIV89481"/>
    <property type="gene ID" value="TanjilG_20902"/>
</dbReference>
<dbReference type="OrthoDB" id="2018403at2759"/>
<dbReference type="UniPathway" id="UPA00152"/>
<dbReference type="Proteomes" id="UP000188354">
    <property type="component" value="Unassembled WGS sequence"/>
</dbReference>
<evidence type="ECO:0000256" key="3">
    <source>
        <dbReference type="ARBA" id="ARBA00010281"/>
    </source>
</evidence>
<feature type="compositionally biased region" description="Basic residues" evidence="10">
    <location>
        <begin position="50"/>
        <end position="68"/>
    </location>
</feature>
<dbReference type="STRING" id="3871.A0A1J7G573"/>
<evidence type="ECO:0000256" key="1">
    <source>
        <dbReference type="ARBA" id="ARBA00001478"/>
    </source>
</evidence>
<feature type="region of interest" description="Disordered" evidence="10">
    <location>
        <begin position="50"/>
        <end position="115"/>
    </location>
</feature>
<reference evidence="13 14" key="1">
    <citation type="journal article" date="2017" name="Plant Biotechnol. J.">
        <title>A comprehensive draft genome sequence for lupin (Lupinus angustifolius), an emerging health food: insights into plant-microbe interactions and legume evolution.</title>
        <authorList>
            <person name="Hane J.K."/>
            <person name="Ming Y."/>
            <person name="Kamphuis L.G."/>
            <person name="Nelson M.N."/>
            <person name="Garg G."/>
            <person name="Atkins C.A."/>
            <person name="Bayer P.E."/>
            <person name="Bravo A."/>
            <person name="Bringans S."/>
            <person name="Cannon S."/>
            <person name="Edwards D."/>
            <person name="Foley R."/>
            <person name="Gao L.L."/>
            <person name="Harrison M.J."/>
            <person name="Huang W."/>
            <person name="Hurgobin B."/>
            <person name="Li S."/>
            <person name="Liu C.W."/>
            <person name="McGrath A."/>
            <person name="Morahan G."/>
            <person name="Murray J."/>
            <person name="Weller J."/>
            <person name="Jian J."/>
            <person name="Singh K.B."/>
        </authorList>
    </citation>
    <scope>NUCLEOTIDE SEQUENCE [LARGE SCALE GENOMIC DNA]</scope>
    <source>
        <strain evidence="14">cv. Tanjil</strain>
        <tissue evidence="13">Whole plant</tissue>
    </source>
</reference>
<evidence type="ECO:0000259" key="12">
    <source>
        <dbReference type="Pfam" id="PF08323"/>
    </source>
</evidence>